<dbReference type="Gene3D" id="2.60.120.280">
    <property type="entry name" value="Regulatory protein AraC"/>
    <property type="match status" value="1"/>
</dbReference>
<evidence type="ECO:0000313" key="5">
    <source>
        <dbReference type="EMBL" id="MFD1466027.1"/>
    </source>
</evidence>
<dbReference type="PRINTS" id="PR00032">
    <property type="entry name" value="HTHARAC"/>
</dbReference>
<dbReference type="InterPro" id="IPR003313">
    <property type="entry name" value="AraC-bd"/>
</dbReference>
<gene>
    <name evidence="5" type="ORF">ACFQ4L_08120</name>
</gene>
<dbReference type="PROSITE" id="PS01124">
    <property type="entry name" value="HTH_ARAC_FAMILY_2"/>
    <property type="match status" value="1"/>
</dbReference>
<dbReference type="PANTHER" id="PTHR43280">
    <property type="entry name" value="ARAC-FAMILY TRANSCRIPTIONAL REGULATOR"/>
    <property type="match status" value="1"/>
</dbReference>
<organism evidence="5 6">
    <name type="scientific">Lapidilactobacillus mulanensis</name>
    <dbReference type="NCBI Taxonomy" id="2485999"/>
    <lineage>
        <taxon>Bacteria</taxon>
        <taxon>Bacillati</taxon>
        <taxon>Bacillota</taxon>
        <taxon>Bacilli</taxon>
        <taxon>Lactobacillales</taxon>
        <taxon>Lactobacillaceae</taxon>
        <taxon>Lapidilactobacillus</taxon>
    </lineage>
</organism>
<name>A0ABW4DMY3_9LACO</name>
<dbReference type="SUPFAM" id="SSF51215">
    <property type="entry name" value="Regulatory protein AraC"/>
    <property type="match status" value="1"/>
</dbReference>
<dbReference type="Gene3D" id="1.10.10.60">
    <property type="entry name" value="Homeodomain-like"/>
    <property type="match status" value="2"/>
</dbReference>
<accession>A0ABW4DMY3</accession>
<evidence type="ECO:0000256" key="2">
    <source>
        <dbReference type="ARBA" id="ARBA00023125"/>
    </source>
</evidence>
<dbReference type="Proteomes" id="UP001597244">
    <property type="component" value="Unassembled WGS sequence"/>
</dbReference>
<evidence type="ECO:0000313" key="6">
    <source>
        <dbReference type="Proteomes" id="UP001597244"/>
    </source>
</evidence>
<keyword evidence="3" id="KW-0804">Transcription</keyword>
<keyword evidence="2" id="KW-0238">DNA-binding</keyword>
<proteinExistence type="predicted"/>
<evidence type="ECO:0000256" key="3">
    <source>
        <dbReference type="ARBA" id="ARBA00023163"/>
    </source>
</evidence>
<keyword evidence="6" id="KW-1185">Reference proteome</keyword>
<comment type="caution">
    <text evidence="5">The sequence shown here is derived from an EMBL/GenBank/DDBJ whole genome shotgun (WGS) entry which is preliminary data.</text>
</comment>
<dbReference type="InterPro" id="IPR009057">
    <property type="entry name" value="Homeodomain-like_sf"/>
</dbReference>
<reference evidence="6" key="1">
    <citation type="journal article" date="2019" name="Int. J. Syst. Evol. Microbiol.">
        <title>The Global Catalogue of Microorganisms (GCM) 10K type strain sequencing project: providing services to taxonomists for standard genome sequencing and annotation.</title>
        <authorList>
            <consortium name="The Broad Institute Genomics Platform"/>
            <consortium name="The Broad Institute Genome Sequencing Center for Infectious Disease"/>
            <person name="Wu L."/>
            <person name="Ma J."/>
        </authorList>
    </citation>
    <scope>NUCLEOTIDE SEQUENCE [LARGE SCALE GENOMIC DNA]</scope>
    <source>
        <strain evidence="6">CCM 8951</strain>
    </source>
</reference>
<dbReference type="InterPro" id="IPR037923">
    <property type="entry name" value="HTH-like"/>
</dbReference>
<sequence>MRVVFTRMNTQLPLYLESIGSDWNQEVVFRPNGYPYYHWLQTTSGQGIITINKQKLLLPVNTGILLAPNVSHQYHSLNDQIWKTQYLTFDGSEVANLLTNKGLNYQVFNNLTADFILKQSTTITPATEPITLSVLVYRFLLLLDQHASKSEWLNSRNVSTLLKIRQYLENHYAETITNEELATLAGFSTQHLIRQFKTAYQVTPLQYLNDLRLRNAQALLISQPQLNIDEIALRTGYSSSSYFIAQFRKVKHVTPKQFRQLH</sequence>
<dbReference type="EMBL" id="JBHTOF010000093">
    <property type="protein sequence ID" value="MFD1466027.1"/>
    <property type="molecule type" value="Genomic_DNA"/>
</dbReference>
<protein>
    <submittedName>
        <fullName evidence="5">Helix-turn-helix domain-containing protein</fullName>
    </submittedName>
</protein>
<dbReference type="SUPFAM" id="SSF46689">
    <property type="entry name" value="Homeodomain-like"/>
    <property type="match status" value="2"/>
</dbReference>
<dbReference type="SMART" id="SM00342">
    <property type="entry name" value="HTH_ARAC"/>
    <property type="match status" value="1"/>
</dbReference>
<dbReference type="RefSeq" id="WP_125578324.1">
    <property type="nucleotide sequence ID" value="NZ_JBHTOF010000093.1"/>
</dbReference>
<dbReference type="PANTHER" id="PTHR43280:SF28">
    <property type="entry name" value="HTH-TYPE TRANSCRIPTIONAL ACTIVATOR RHAS"/>
    <property type="match status" value="1"/>
</dbReference>
<evidence type="ECO:0000256" key="1">
    <source>
        <dbReference type="ARBA" id="ARBA00023015"/>
    </source>
</evidence>
<dbReference type="Pfam" id="PF02311">
    <property type="entry name" value="AraC_binding"/>
    <property type="match status" value="1"/>
</dbReference>
<dbReference type="InterPro" id="IPR020449">
    <property type="entry name" value="Tscrpt_reg_AraC-type_HTH"/>
</dbReference>
<evidence type="ECO:0000259" key="4">
    <source>
        <dbReference type="PROSITE" id="PS01124"/>
    </source>
</evidence>
<dbReference type="Pfam" id="PF12833">
    <property type="entry name" value="HTH_18"/>
    <property type="match status" value="1"/>
</dbReference>
<keyword evidence="1" id="KW-0805">Transcription regulation</keyword>
<feature type="domain" description="HTH araC/xylS-type" evidence="4">
    <location>
        <begin position="162"/>
        <end position="261"/>
    </location>
</feature>
<dbReference type="InterPro" id="IPR018060">
    <property type="entry name" value="HTH_AraC"/>
</dbReference>